<gene>
    <name evidence="2" type="ORF">LTR05_000394</name>
</gene>
<name>A0AAN7TBN0_9EURO</name>
<sequence>MRSIAFLSIFLSSALAAPLVSWSPALGEFYAAVDRHIQIARQAGAINSPPTCDLSKAVMPVAPTPLPLPDPSWRLSEVVVGRGVQNYTCSLATKDVVPKAVGAIASLYNVSCIAANYPDILGMLPGLALEYALPADPVANLEPSNLALAGHHYFTSNGTPTFDMSQPRSINVANLASIPITDGSSGITKAKLAVNSTAPADAPKGEHGQGFGAVPWLLLNSTFGTTGDVVAVYRINTAGGKAPPTCESSPAYFSVQYATEYWFYTKPKTTG</sequence>
<comment type="caution">
    <text evidence="2">The sequence shown here is derived from an EMBL/GenBank/DDBJ whole genome shotgun (WGS) entry which is preliminary data.</text>
</comment>
<accession>A0AAN7TBN0</accession>
<dbReference type="InterPro" id="IPR021851">
    <property type="entry name" value="DUF3455"/>
</dbReference>
<dbReference type="PANTHER" id="PTHR35567">
    <property type="entry name" value="MALATE DEHYDROGENASE (AFU_ORTHOLOGUE AFUA_2G13800)"/>
    <property type="match status" value="1"/>
</dbReference>
<dbReference type="AlphaFoldDB" id="A0AAN7TBN0"/>
<keyword evidence="1" id="KW-0732">Signal</keyword>
<dbReference type="PANTHER" id="PTHR35567:SF1">
    <property type="entry name" value="CONSERVED FUNGAL PROTEIN (AFU_ORTHOLOGUE AFUA_1G14230)"/>
    <property type="match status" value="1"/>
</dbReference>
<evidence type="ECO:0000313" key="2">
    <source>
        <dbReference type="EMBL" id="KAK5090224.1"/>
    </source>
</evidence>
<dbReference type="Proteomes" id="UP001309876">
    <property type="component" value="Unassembled WGS sequence"/>
</dbReference>
<evidence type="ECO:0008006" key="4">
    <source>
        <dbReference type="Google" id="ProtNLM"/>
    </source>
</evidence>
<evidence type="ECO:0000313" key="3">
    <source>
        <dbReference type="Proteomes" id="UP001309876"/>
    </source>
</evidence>
<proteinExistence type="predicted"/>
<reference evidence="2 3" key="1">
    <citation type="submission" date="2023-08" db="EMBL/GenBank/DDBJ databases">
        <title>Black Yeasts Isolated from many extreme environments.</title>
        <authorList>
            <person name="Coleine C."/>
            <person name="Stajich J.E."/>
            <person name="Selbmann L."/>
        </authorList>
    </citation>
    <scope>NUCLEOTIDE SEQUENCE [LARGE SCALE GENOMIC DNA]</scope>
    <source>
        <strain evidence="2 3">CCFEE 5910</strain>
    </source>
</reference>
<dbReference type="Pfam" id="PF11937">
    <property type="entry name" value="DUF3455"/>
    <property type="match status" value="1"/>
</dbReference>
<protein>
    <recommendedName>
        <fullName evidence="4">Malate dehydrogenase</fullName>
    </recommendedName>
</protein>
<dbReference type="InterPro" id="IPR021706">
    <property type="entry name" value="DUF2990"/>
</dbReference>
<dbReference type="Pfam" id="PF11693">
    <property type="entry name" value="DUF2990"/>
    <property type="match status" value="1"/>
</dbReference>
<dbReference type="EMBL" id="JAVRRJ010000001">
    <property type="protein sequence ID" value="KAK5090224.1"/>
    <property type="molecule type" value="Genomic_DNA"/>
</dbReference>
<keyword evidence="3" id="KW-1185">Reference proteome</keyword>
<feature type="signal peptide" evidence="1">
    <location>
        <begin position="1"/>
        <end position="16"/>
    </location>
</feature>
<feature type="chain" id="PRO_5042992353" description="Malate dehydrogenase" evidence="1">
    <location>
        <begin position="17"/>
        <end position="271"/>
    </location>
</feature>
<organism evidence="2 3">
    <name type="scientific">Lithohypha guttulata</name>
    <dbReference type="NCBI Taxonomy" id="1690604"/>
    <lineage>
        <taxon>Eukaryota</taxon>
        <taxon>Fungi</taxon>
        <taxon>Dikarya</taxon>
        <taxon>Ascomycota</taxon>
        <taxon>Pezizomycotina</taxon>
        <taxon>Eurotiomycetes</taxon>
        <taxon>Chaetothyriomycetidae</taxon>
        <taxon>Chaetothyriales</taxon>
        <taxon>Trichomeriaceae</taxon>
        <taxon>Lithohypha</taxon>
    </lineage>
</organism>
<evidence type="ECO:0000256" key="1">
    <source>
        <dbReference type="SAM" id="SignalP"/>
    </source>
</evidence>